<dbReference type="EMBL" id="MFGM01000007">
    <property type="protein sequence ID" value="OGF38180.1"/>
    <property type="molecule type" value="Genomic_DNA"/>
</dbReference>
<accession>A0A1F5TGY4</accession>
<protein>
    <submittedName>
        <fullName evidence="2">Uncharacterized protein</fullName>
    </submittedName>
</protein>
<sequence length="71" mass="7744">MGRSSAKSKGQSQKSESQSAKSKVSAKGRTRPPASKVKSPSRRVQGLKLSSQNAKAKRERIYSFVAMTLDF</sequence>
<reference evidence="2 3" key="1">
    <citation type="journal article" date="2016" name="Nat. Commun.">
        <title>Thousands of microbial genomes shed light on interconnected biogeochemical processes in an aquifer system.</title>
        <authorList>
            <person name="Anantharaman K."/>
            <person name="Brown C.T."/>
            <person name="Hug L.A."/>
            <person name="Sharon I."/>
            <person name="Castelle C.J."/>
            <person name="Probst A.J."/>
            <person name="Thomas B.C."/>
            <person name="Singh A."/>
            <person name="Wilkins M.J."/>
            <person name="Karaoz U."/>
            <person name="Brodie E.L."/>
            <person name="Williams K.H."/>
            <person name="Hubbard S.S."/>
            <person name="Banfield J.F."/>
        </authorList>
    </citation>
    <scope>NUCLEOTIDE SEQUENCE [LARGE SCALE GENOMIC DNA]</scope>
</reference>
<comment type="caution">
    <text evidence="2">The sequence shown here is derived from an EMBL/GenBank/DDBJ whole genome shotgun (WGS) entry which is preliminary data.</text>
</comment>
<gene>
    <name evidence="2" type="ORF">A2482_04350</name>
</gene>
<dbReference type="AlphaFoldDB" id="A0A1F5TGY4"/>
<evidence type="ECO:0000256" key="1">
    <source>
        <dbReference type="SAM" id="MobiDB-lite"/>
    </source>
</evidence>
<evidence type="ECO:0000313" key="3">
    <source>
        <dbReference type="Proteomes" id="UP000178656"/>
    </source>
</evidence>
<organism evidence="2 3">
    <name type="scientific">Candidatus Falkowbacteria bacterium RIFOXYC2_FULL_48_21</name>
    <dbReference type="NCBI Taxonomy" id="1798005"/>
    <lineage>
        <taxon>Bacteria</taxon>
        <taxon>Candidatus Falkowiibacteriota</taxon>
    </lineage>
</organism>
<name>A0A1F5TGY4_9BACT</name>
<evidence type="ECO:0000313" key="2">
    <source>
        <dbReference type="EMBL" id="OGF38180.1"/>
    </source>
</evidence>
<dbReference type="Proteomes" id="UP000178656">
    <property type="component" value="Unassembled WGS sequence"/>
</dbReference>
<proteinExistence type="predicted"/>
<feature type="region of interest" description="Disordered" evidence="1">
    <location>
        <begin position="1"/>
        <end position="56"/>
    </location>
</feature>
<feature type="compositionally biased region" description="Low complexity" evidence="1">
    <location>
        <begin position="1"/>
        <end position="23"/>
    </location>
</feature>